<dbReference type="SMART" id="SM00710">
    <property type="entry name" value="PbH1"/>
    <property type="match status" value="3"/>
</dbReference>
<evidence type="ECO:0000313" key="2">
    <source>
        <dbReference type="Proteomes" id="UP000320390"/>
    </source>
</evidence>
<evidence type="ECO:0000313" key="1">
    <source>
        <dbReference type="EMBL" id="QDV08527.1"/>
    </source>
</evidence>
<evidence type="ECO:0008006" key="3">
    <source>
        <dbReference type="Google" id="ProtNLM"/>
    </source>
</evidence>
<dbReference type="OrthoDB" id="1491394at2"/>
<dbReference type="RefSeq" id="WP_145201350.1">
    <property type="nucleotide sequence ID" value="NZ_CP036434.1"/>
</dbReference>
<organism evidence="1 2">
    <name type="scientific">Saltatorellus ferox</name>
    <dbReference type="NCBI Taxonomy" id="2528018"/>
    <lineage>
        <taxon>Bacteria</taxon>
        <taxon>Pseudomonadati</taxon>
        <taxon>Planctomycetota</taxon>
        <taxon>Planctomycetia</taxon>
        <taxon>Planctomycetia incertae sedis</taxon>
        <taxon>Saltatorellus</taxon>
    </lineage>
</organism>
<accession>A0A518EWS6</accession>
<dbReference type="Proteomes" id="UP000320390">
    <property type="component" value="Chromosome"/>
</dbReference>
<reference evidence="1 2" key="1">
    <citation type="submission" date="2019-02" db="EMBL/GenBank/DDBJ databases">
        <title>Deep-cultivation of Planctomycetes and their phenomic and genomic characterization uncovers novel biology.</title>
        <authorList>
            <person name="Wiegand S."/>
            <person name="Jogler M."/>
            <person name="Boedeker C."/>
            <person name="Pinto D."/>
            <person name="Vollmers J."/>
            <person name="Rivas-Marin E."/>
            <person name="Kohn T."/>
            <person name="Peeters S.H."/>
            <person name="Heuer A."/>
            <person name="Rast P."/>
            <person name="Oberbeckmann S."/>
            <person name="Bunk B."/>
            <person name="Jeske O."/>
            <person name="Meyerdierks A."/>
            <person name="Storesund J.E."/>
            <person name="Kallscheuer N."/>
            <person name="Luecker S."/>
            <person name="Lage O.M."/>
            <person name="Pohl T."/>
            <person name="Merkel B.J."/>
            <person name="Hornburger P."/>
            <person name="Mueller R.-W."/>
            <person name="Bruemmer F."/>
            <person name="Labrenz M."/>
            <person name="Spormann A.M."/>
            <person name="Op den Camp H."/>
            <person name="Overmann J."/>
            <person name="Amann R."/>
            <person name="Jetten M.S.M."/>
            <person name="Mascher T."/>
            <person name="Medema M.H."/>
            <person name="Devos D.P."/>
            <person name="Kaster A.-K."/>
            <person name="Ovreas L."/>
            <person name="Rohde M."/>
            <person name="Galperin M.Y."/>
            <person name="Jogler C."/>
        </authorList>
    </citation>
    <scope>NUCLEOTIDE SEQUENCE [LARGE SCALE GENOMIC DNA]</scope>
    <source>
        <strain evidence="1 2">Poly30</strain>
    </source>
</reference>
<dbReference type="AlphaFoldDB" id="A0A518EWS6"/>
<dbReference type="SUPFAM" id="SSF51126">
    <property type="entry name" value="Pectin lyase-like"/>
    <property type="match status" value="1"/>
</dbReference>
<name>A0A518EWS6_9BACT</name>
<proteinExistence type="predicted"/>
<protein>
    <recommendedName>
        <fullName evidence="3">Right handed beta helix domain-containing protein</fullName>
    </recommendedName>
</protein>
<dbReference type="InterPro" id="IPR011050">
    <property type="entry name" value="Pectin_lyase_fold/virulence"/>
</dbReference>
<sequence length="516" mass="54163">MTICTLSVLTSSTSFSQELKVNGALDPMTGTHDGLFWDTAYVHPQDALDNIANGGAFTEVWVAEGLYLPQGGTLGSTFSVPNGIAVIGGFRPGDLFEESRTGSARATILSGDIGTTNDPSDNCRHVVTIGEGPAETRIESFTIVDGNAQGIFGPNGVGGGILCRNSDLRVNGCYIRDNLADRGAGIYVGREPGGFSGQESSGGVRLHGCIFENNFARKTGGAIHLAEYGVPSLPSPGFTVAEPSWIMDCFFTRNSAGLQSSNDQVIAAQGGGAIYFGDRNQRVLTSPNAGLNMWVYNSRFTNNSVRGRGAACFLSETYENGGVNTFLNCTMAYNFVLQTDSIASSQRGGGTIWVAAMQSYPSNLACNHMINSIVYSTLAAGGGPAAGDAITGPGSNSGQAQVFGAGLYATFSDIEVVLASTPAVYGQNTASNIDLGPLFVDVPGRDLRLQFSSPCRDTGLTSGAPLFTIVPDWPNVDGSASIPANNDPYPSELYRTRLRNVPTSIDMVCHEVQPGE</sequence>
<gene>
    <name evidence="1" type="ORF">Poly30_40750</name>
</gene>
<keyword evidence="2" id="KW-1185">Reference proteome</keyword>
<dbReference type="PANTHER" id="PTHR11319">
    <property type="entry name" value="G PROTEIN-COUPLED RECEPTOR-RELATED"/>
    <property type="match status" value="1"/>
</dbReference>
<dbReference type="EMBL" id="CP036434">
    <property type="protein sequence ID" value="QDV08527.1"/>
    <property type="molecule type" value="Genomic_DNA"/>
</dbReference>
<dbReference type="PANTHER" id="PTHR11319:SF35">
    <property type="entry name" value="OUTER MEMBRANE PROTEIN PMPC-RELATED"/>
    <property type="match status" value="1"/>
</dbReference>
<dbReference type="InterPro" id="IPR006626">
    <property type="entry name" value="PbH1"/>
</dbReference>